<dbReference type="InterPro" id="IPR028087">
    <property type="entry name" value="Tad_N"/>
</dbReference>
<dbReference type="Pfam" id="PF13400">
    <property type="entry name" value="Tad"/>
    <property type="match status" value="1"/>
</dbReference>
<feature type="domain" description="Putative Flp pilus-assembly TadG-like N-terminal" evidence="2">
    <location>
        <begin position="14"/>
        <end position="60"/>
    </location>
</feature>
<dbReference type="EMBL" id="PCWA01000082">
    <property type="protein sequence ID" value="PIQ88946.1"/>
    <property type="molecule type" value="Genomic_DNA"/>
</dbReference>
<organism evidence="3 4">
    <name type="scientific">Candidatus Ghiorseimicrobium undicola</name>
    <dbReference type="NCBI Taxonomy" id="1974746"/>
    <lineage>
        <taxon>Bacteria</taxon>
        <taxon>Pseudomonadati</taxon>
        <taxon>Candidatus Omnitrophota</taxon>
        <taxon>Candidatus Ghiorseimicrobium</taxon>
    </lineage>
</organism>
<evidence type="ECO:0000259" key="2">
    <source>
        <dbReference type="Pfam" id="PF13400"/>
    </source>
</evidence>
<keyword evidence="1" id="KW-0472">Membrane</keyword>
<evidence type="ECO:0000313" key="4">
    <source>
        <dbReference type="Proteomes" id="UP000229641"/>
    </source>
</evidence>
<comment type="caution">
    <text evidence="3">The sequence shown here is derived from an EMBL/GenBank/DDBJ whole genome shotgun (WGS) entry which is preliminary data.</text>
</comment>
<feature type="transmembrane region" description="Helical" evidence="1">
    <location>
        <begin position="83"/>
        <end position="106"/>
    </location>
</feature>
<reference evidence="3 4" key="1">
    <citation type="submission" date="2017-09" db="EMBL/GenBank/DDBJ databases">
        <title>Depth-based differentiation of microbial function through sediment-hosted aquifers and enrichment of novel symbionts in the deep terrestrial subsurface.</title>
        <authorList>
            <person name="Probst A.J."/>
            <person name="Ladd B."/>
            <person name="Jarett J.K."/>
            <person name="Geller-Mcgrath D.E."/>
            <person name="Sieber C.M."/>
            <person name="Emerson J.B."/>
            <person name="Anantharaman K."/>
            <person name="Thomas B.C."/>
            <person name="Malmstrom R."/>
            <person name="Stieglmeier M."/>
            <person name="Klingl A."/>
            <person name="Woyke T."/>
            <person name="Ryan C.M."/>
            <person name="Banfield J.F."/>
        </authorList>
    </citation>
    <scope>NUCLEOTIDE SEQUENCE [LARGE SCALE GENOMIC DNA]</scope>
    <source>
        <strain evidence="3">CG11_big_fil_rev_8_21_14_0_20_42_13</strain>
    </source>
</reference>
<feature type="transmembrane region" description="Helical" evidence="1">
    <location>
        <begin position="16"/>
        <end position="33"/>
    </location>
</feature>
<dbReference type="Proteomes" id="UP000229641">
    <property type="component" value="Unassembled WGS sequence"/>
</dbReference>
<feature type="transmembrane region" description="Helical" evidence="1">
    <location>
        <begin position="368"/>
        <end position="391"/>
    </location>
</feature>
<sequence>MLTLFYKIKTGKRGQLATFLVFILVIFLIFAFVSVNLGKLAVNRTKTSNAADAAALAAGSAASQLLNYMAGYNEMMLLNISGLASQLVLMITVWIVDFALAINWVAGTYLSHYGGSGSVPGYAYKALDSIASLGLGAEIMILMIDGATNIGNSLEDRINDLNPKMPETTRNVARQYGFMNAGINEPKEEYDDWLASNGLSDSDAVWQQYLDEESTFGAFMRTLTNTNKSDGDFLDGNKLSFSWSDERRTQEMTGVNSSGKVQTGQKIRRVTNKVAVATWPMKPLSLEEKDFKNLSNDSGLRDEIKSALGDVGLNWAYKTWVQLGITMAPVTYSMLDIMWVLMALLIVIIGVYLVISAIMWYIYTAACIVYTACCAVPYTAAVCCPVLMPYYCTWLLPAIIQSIIWLAAELAAAIAAEVLVLGVDPDGIPAFMYGSANNDMTVNAEIRRSTTALDDLDYGLWSMNYPDIASYSKVSVDGTGGSRLFPPVQDYWPNIMSVK</sequence>
<gene>
    <name evidence="3" type="ORF">COV72_05745</name>
</gene>
<keyword evidence="1" id="KW-0812">Transmembrane</keyword>
<accession>A0A2H0LX34</accession>
<feature type="transmembrane region" description="Helical" evidence="1">
    <location>
        <begin position="403"/>
        <end position="423"/>
    </location>
</feature>
<protein>
    <recommendedName>
        <fullName evidence="2">Putative Flp pilus-assembly TadG-like N-terminal domain-containing protein</fullName>
    </recommendedName>
</protein>
<proteinExistence type="predicted"/>
<feature type="transmembrane region" description="Helical" evidence="1">
    <location>
        <begin position="337"/>
        <end position="362"/>
    </location>
</feature>
<dbReference type="AlphaFoldDB" id="A0A2H0LX34"/>
<evidence type="ECO:0000313" key="3">
    <source>
        <dbReference type="EMBL" id="PIQ88946.1"/>
    </source>
</evidence>
<evidence type="ECO:0000256" key="1">
    <source>
        <dbReference type="SAM" id="Phobius"/>
    </source>
</evidence>
<keyword evidence="1" id="KW-1133">Transmembrane helix</keyword>
<name>A0A2H0LX34_9BACT</name>